<dbReference type="SMART" id="SM00267">
    <property type="entry name" value="GGDEF"/>
    <property type="match status" value="1"/>
</dbReference>
<gene>
    <name evidence="3" type="ORF">HC026_04120</name>
</gene>
<feature type="transmembrane region" description="Helical" evidence="1">
    <location>
        <begin position="6"/>
        <end position="28"/>
    </location>
</feature>
<feature type="transmembrane region" description="Helical" evidence="1">
    <location>
        <begin position="40"/>
        <end position="61"/>
    </location>
</feature>
<dbReference type="Gene3D" id="3.30.70.270">
    <property type="match status" value="1"/>
</dbReference>
<feature type="transmembrane region" description="Helical" evidence="1">
    <location>
        <begin position="145"/>
        <end position="165"/>
    </location>
</feature>
<keyword evidence="1" id="KW-0812">Transmembrane</keyword>
<dbReference type="SUPFAM" id="SSF55073">
    <property type="entry name" value="Nucleotide cyclase"/>
    <property type="match status" value="1"/>
</dbReference>
<evidence type="ECO:0000259" key="2">
    <source>
        <dbReference type="PROSITE" id="PS50887"/>
    </source>
</evidence>
<keyword evidence="4" id="KW-1185">Reference proteome</keyword>
<dbReference type="InterPro" id="IPR043128">
    <property type="entry name" value="Rev_trsase/Diguanyl_cyclase"/>
</dbReference>
<dbReference type="PROSITE" id="PS50887">
    <property type="entry name" value="GGDEF"/>
    <property type="match status" value="1"/>
</dbReference>
<accession>A0ABX1KWX6</accession>
<feature type="transmembrane region" description="Helical" evidence="1">
    <location>
        <begin position="171"/>
        <end position="191"/>
    </location>
</feature>
<dbReference type="InterPro" id="IPR050469">
    <property type="entry name" value="Diguanylate_Cyclase"/>
</dbReference>
<dbReference type="EMBL" id="JAAXLJ010000005">
    <property type="protein sequence ID" value="NLR18109.1"/>
    <property type="molecule type" value="Genomic_DNA"/>
</dbReference>
<feature type="transmembrane region" description="Helical" evidence="1">
    <location>
        <begin position="73"/>
        <end position="92"/>
    </location>
</feature>
<feature type="transmembrane region" description="Helical" evidence="1">
    <location>
        <begin position="97"/>
        <end position="113"/>
    </location>
</feature>
<name>A0ABX1KWX6_9LACO</name>
<evidence type="ECO:0000256" key="1">
    <source>
        <dbReference type="SAM" id="Phobius"/>
    </source>
</evidence>
<reference evidence="3 4" key="1">
    <citation type="submission" date="2020-04" db="EMBL/GenBank/DDBJ databases">
        <title>A novel species of genus Lactobacillus that was isolated from fermented food Zha-chili.</title>
        <authorList>
            <person name="Zhang Z."/>
        </authorList>
    </citation>
    <scope>NUCLEOTIDE SEQUENCE [LARGE SCALE GENOMIC DNA]</scope>
    <source>
        <strain evidence="4">HBUAS51383</strain>
    </source>
</reference>
<comment type="caution">
    <text evidence="3">The sequence shown here is derived from an EMBL/GenBank/DDBJ whole genome shotgun (WGS) entry which is preliminary data.</text>
</comment>
<feature type="transmembrane region" description="Helical" evidence="1">
    <location>
        <begin position="119"/>
        <end position="138"/>
    </location>
</feature>
<organism evidence="3 4">
    <name type="scientific">Secundilactobacillus angelensis</name>
    <dbReference type="NCBI Taxonomy" id="2722706"/>
    <lineage>
        <taxon>Bacteria</taxon>
        <taxon>Bacillati</taxon>
        <taxon>Bacillota</taxon>
        <taxon>Bacilli</taxon>
        <taxon>Lactobacillales</taxon>
        <taxon>Lactobacillaceae</taxon>
        <taxon>Secundilactobacillus</taxon>
    </lineage>
</organism>
<keyword evidence="1" id="KW-1133">Transmembrane helix</keyword>
<keyword evidence="1" id="KW-0472">Membrane</keyword>
<evidence type="ECO:0000313" key="4">
    <source>
        <dbReference type="Proteomes" id="UP000763447"/>
    </source>
</evidence>
<dbReference type="Proteomes" id="UP000763447">
    <property type="component" value="Unassembled WGS sequence"/>
</dbReference>
<dbReference type="CDD" id="cd01949">
    <property type="entry name" value="GGDEF"/>
    <property type="match status" value="1"/>
</dbReference>
<protein>
    <submittedName>
        <fullName evidence="3">GGDEF domain-containing protein</fullName>
    </submittedName>
</protein>
<dbReference type="InterPro" id="IPR029787">
    <property type="entry name" value="Nucleotide_cyclase"/>
</dbReference>
<dbReference type="NCBIfam" id="TIGR00254">
    <property type="entry name" value="GGDEF"/>
    <property type="match status" value="1"/>
</dbReference>
<feature type="domain" description="GGDEF" evidence="2">
    <location>
        <begin position="238"/>
        <end position="377"/>
    </location>
</feature>
<sequence length="378" mass="44801">MLIWEVRGVNFIINLLLLTGFTLLYSWLQRTDFHLQIWERLRGVSQIVLTIGFLVLFHLASELRIMEAHDRQGLGWSYLAFQIGVIIFALFFKRSRWLFLSLTVTLLFWYWWLPNLTWWGYFFVATMIVMGIADRFGYLIIDRPILYYPFCFLFSAPFLWANWISLRGIEVGWVIALAQCFVVYYLLWFIYYQLKRQNERQALLIYEARRDNLTKLSNFRIFTEDLHQAFKEYGENGTQYLLYTFDIDHFKWVNDRYGHLEGNEVLKAVATELNRLLPTISTNSKAYRVGGEEFSFIVFDVETQQGTAEMVADQVRQEIGGLKFITPHDEQFQITISMGQDQVDAEDQNYLDVYKRADQRLYHSKEAGRNRVSTVTQP</sequence>
<proteinExistence type="predicted"/>
<dbReference type="RefSeq" id="WP_168924724.1">
    <property type="nucleotide sequence ID" value="NZ_JAAXLJ010000005.1"/>
</dbReference>
<dbReference type="Pfam" id="PF00990">
    <property type="entry name" value="GGDEF"/>
    <property type="match status" value="1"/>
</dbReference>
<evidence type="ECO:0000313" key="3">
    <source>
        <dbReference type="EMBL" id="NLR18109.1"/>
    </source>
</evidence>
<dbReference type="PANTHER" id="PTHR45138">
    <property type="entry name" value="REGULATORY COMPONENTS OF SENSORY TRANSDUCTION SYSTEM"/>
    <property type="match status" value="1"/>
</dbReference>
<dbReference type="InterPro" id="IPR000160">
    <property type="entry name" value="GGDEF_dom"/>
</dbReference>
<dbReference type="PANTHER" id="PTHR45138:SF9">
    <property type="entry name" value="DIGUANYLATE CYCLASE DGCM-RELATED"/>
    <property type="match status" value="1"/>
</dbReference>